<sequence length="60" mass="7049">MRIVNQTLFDENGESRVGSIDAVRRAGDAKQHRKFMRTQHDGCLLIVRDSFRMNRRRSCL</sequence>
<dbReference type="EMBL" id="ACFC01000010">
    <property type="protein sequence ID" value="EEE05281.1"/>
    <property type="molecule type" value="Genomic_DNA"/>
</dbReference>
<dbReference type="AlphaFoldDB" id="B9BV76"/>
<dbReference type="Proteomes" id="UP000004535">
    <property type="component" value="Unassembled WGS sequence"/>
</dbReference>
<organism evidence="1 2">
    <name type="scientific">Burkholderia multivorans CGD2</name>
    <dbReference type="NCBI Taxonomy" id="513052"/>
    <lineage>
        <taxon>Bacteria</taxon>
        <taxon>Pseudomonadati</taxon>
        <taxon>Pseudomonadota</taxon>
        <taxon>Betaproteobacteria</taxon>
        <taxon>Burkholderiales</taxon>
        <taxon>Burkholderiaceae</taxon>
        <taxon>Burkholderia</taxon>
        <taxon>Burkholderia cepacia complex</taxon>
    </lineage>
</organism>
<evidence type="ECO:0000313" key="2">
    <source>
        <dbReference type="Proteomes" id="UP000004535"/>
    </source>
</evidence>
<comment type="caution">
    <text evidence="1">The sequence shown here is derived from an EMBL/GenBank/DDBJ whole genome shotgun (WGS) entry which is preliminary data.</text>
</comment>
<name>B9BV76_9BURK</name>
<proteinExistence type="predicted"/>
<gene>
    <name evidence="1" type="ORF">BURMUCGD2_0341</name>
</gene>
<accession>B9BV76</accession>
<protein>
    <submittedName>
        <fullName evidence="1">Uncharacterized protein</fullName>
    </submittedName>
</protein>
<evidence type="ECO:0000313" key="1">
    <source>
        <dbReference type="EMBL" id="EEE05281.1"/>
    </source>
</evidence>
<reference evidence="1 2" key="1">
    <citation type="journal article" date="2012" name="J. Bacteriol.">
        <title>Draft Genome Sequence Determination for Cystic Fibrosis and Chronic Granulomatous Disease Burkholderia multivorans Isolates.</title>
        <authorList>
            <person name="Varga J.J."/>
            <person name="Losada L."/>
            <person name="Zelazny A.M."/>
            <person name="Brinkac L."/>
            <person name="Harkins D."/>
            <person name="Radune D."/>
            <person name="Hostetler J."/>
            <person name="Sampaio E.P."/>
            <person name="Ronning C.M."/>
            <person name="Nierman W.C."/>
            <person name="Greenberg D.E."/>
            <person name="Holland S.M."/>
            <person name="Goldberg J.B."/>
        </authorList>
    </citation>
    <scope>NUCLEOTIDE SEQUENCE [LARGE SCALE GENOMIC DNA]</scope>
    <source>
        <strain evidence="1 2">CGD2</strain>
    </source>
</reference>